<protein>
    <submittedName>
        <fullName evidence="1">S-adenosyl-L-methionine-dependent methyltransferase</fullName>
    </submittedName>
</protein>
<dbReference type="GeneID" id="37075039"/>
<dbReference type="GO" id="GO:0032259">
    <property type="term" value="P:methylation"/>
    <property type="evidence" value="ECO:0007669"/>
    <property type="project" value="UniProtKB-KW"/>
</dbReference>
<accession>A0A318Z343</accession>
<dbReference type="PANTHER" id="PTHR43591:SF10">
    <property type="entry name" value="ABC TRANSMEMBRANE TYPE-1 DOMAIN-CONTAINING PROTEIN-RELATED"/>
    <property type="match status" value="1"/>
</dbReference>
<keyword evidence="1" id="KW-0489">Methyltransferase</keyword>
<dbReference type="Proteomes" id="UP000248349">
    <property type="component" value="Unassembled WGS sequence"/>
</dbReference>
<dbReference type="RefSeq" id="XP_025426689.1">
    <property type="nucleotide sequence ID" value="XM_025573811.1"/>
</dbReference>
<dbReference type="CDD" id="cd02440">
    <property type="entry name" value="AdoMet_MTases"/>
    <property type="match status" value="1"/>
</dbReference>
<dbReference type="Pfam" id="PF13489">
    <property type="entry name" value="Methyltransf_23"/>
    <property type="match status" value="1"/>
</dbReference>
<dbReference type="GO" id="GO:0008168">
    <property type="term" value="F:methyltransferase activity"/>
    <property type="evidence" value="ECO:0007669"/>
    <property type="project" value="UniProtKB-KW"/>
</dbReference>
<dbReference type="OrthoDB" id="2013972at2759"/>
<dbReference type="AlphaFoldDB" id="A0A318Z343"/>
<evidence type="ECO:0000313" key="2">
    <source>
        <dbReference type="Proteomes" id="UP000248349"/>
    </source>
</evidence>
<sequence length="331" mass="37902">MSSAFSPDETWIEVDAQPYPLNDEELLASDALSFASSLSSSVKKYRFENGRRYHAYREGEYPFPNDDAEQDRLDMVHYIFRMVSRGRLYHAPLREPVGRILDLGTGTGIWAIDIADEMPQASVLGNDLSPIQPTCVPPNLEFVVDDIEAVWPYATTEVFDFIHQRNLVGSISDWDHLFAQAHRHLRPGGYYEIQEFRVDFQSQAAGGLPEDSSLARWQRQLRDASRRFGKPLNVVQTLADTLRRQGFVDVTEQIRKVPIGTWARDEALKRMGILMQDHAIESVEPLTMALFTRVLGWSEGDCRAVVKEVQAEFTTRPQLFVYMHFIYGRRA</sequence>
<evidence type="ECO:0000313" key="1">
    <source>
        <dbReference type="EMBL" id="PYH40707.1"/>
    </source>
</evidence>
<dbReference type="SUPFAM" id="SSF53335">
    <property type="entry name" value="S-adenosyl-L-methionine-dependent methyltransferases"/>
    <property type="match status" value="1"/>
</dbReference>
<dbReference type="EMBL" id="KZ821278">
    <property type="protein sequence ID" value="PYH40707.1"/>
    <property type="molecule type" value="Genomic_DNA"/>
</dbReference>
<name>A0A318Z343_9EURO</name>
<gene>
    <name evidence="1" type="ORF">BP01DRAFT_350739</name>
</gene>
<organism evidence="1 2">
    <name type="scientific">Aspergillus saccharolyticus JOP 1030-1</name>
    <dbReference type="NCBI Taxonomy" id="1450539"/>
    <lineage>
        <taxon>Eukaryota</taxon>
        <taxon>Fungi</taxon>
        <taxon>Dikarya</taxon>
        <taxon>Ascomycota</taxon>
        <taxon>Pezizomycotina</taxon>
        <taxon>Eurotiomycetes</taxon>
        <taxon>Eurotiomycetidae</taxon>
        <taxon>Eurotiales</taxon>
        <taxon>Aspergillaceae</taxon>
        <taxon>Aspergillus</taxon>
        <taxon>Aspergillus subgen. Circumdati</taxon>
    </lineage>
</organism>
<dbReference type="STRING" id="1450539.A0A318Z343"/>
<dbReference type="PANTHER" id="PTHR43591">
    <property type="entry name" value="METHYLTRANSFERASE"/>
    <property type="match status" value="1"/>
</dbReference>
<reference evidence="1 2" key="1">
    <citation type="submission" date="2016-12" db="EMBL/GenBank/DDBJ databases">
        <title>The genomes of Aspergillus section Nigri reveals drivers in fungal speciation.</title>
        <authorList>
            <consortium name="DOE Joint Genome Institute"/>
            <person name="Vesth T.C."/>
            <person name="Nybo J."/>
            <person name="Theobald S."/>
            <person name="Brandl J."/>
            <person name="Frisvad J.C."/>
            <person name="Nielsen K.F."/>
            <person name="Lyhne E.K."/>
            <person name="Kogle M.E."/>
            <person name="Kuo A."/>
            <person name="Riley R."/>
            <person name="Clum A."/>
            <person name="Nolan M."/>
            <person name="Lipzen A."/>
            <person name="Salamov A."/>
            <person name="Henrissat B."/>
            <person name="Wiebenga A."/>
            <person name="De Vries R.P."/>
            <person name="Grigoriev I.V."/>
            <person name="Mortensen U.H."/>
            <person name="Andersen M.R."/>
            <person name="Baker S.E."/>
        </authorList>
    </citation>
    <scope>NUCLEOTIDE SEQUENCE [LARGE SCALE GENOMIC DNA]</scope>
    <source>
        <strain evidence="1 2">JOP 1030-1</strain>
    </source>
</reference>
<dbReference type="InterPro" id="IPR029063">
    <property type="entry name" value="SAM-dependent_MTases_sf"/>
</dbReference>
<proteinExistence type="predicted"/>
<keyword evidence="1" id="KW-0808">Transferase</keyword>
<keyword evidence="2" id="KW-1185">Reference proteome</keyword>
<dbReference type="Gene3D" id="3.40.50.150">
    <property type="entry name" value="Vaccinia Virus protein VP39"/>
    <property type="match status" value="1"/>
</dbReference>